<dbReference type="AlphaFoldDB" id="A0A914I451"/>
<keyword evidence="1" id="KW-1133">Transmembrane helix</keyword>
<dbReference type="Proteomes" id="UP000887572">
    <property type="component" value="Unplaced"/>
</dbReference>
<sequence length="100" mass="10819">MVPIKFCRFSPRSSVRFPPFLAHPFAGHSFLAQPTILAIYGGCHLKLSTGKRCFASYTTTAFLPRLLLTIICILVAAICPTIGGFGTVSPCDACQQNLDI</sequence>
<dbReference type="WBParaSite" id="Gr19_v10_g6643.t1">
    <property type="protein sequence ID" value="Gr19_v10_g6643.t1"/>
    <property type="gene ID" value="Gr19_v10_g6643"/>
</dbReference>
<feature type="transmembrane region" description="Helical" evidence="1">
    <location>
        <begin position="20"/>
        <end position="41"/>
    </location>
</feature>
<reference evidence="3" key="1">
    <citation type="submission" date="2022-11" db="UniProtKB">
        <authorList>
            <consortium name="WormBaseParasite"/>
        </authorList>
    </citation>
    <scope>IDENTIFICATION</scope>
</reference>
<name>A0A914I451_GLORO</name>
<organism evidence="2 3">
    <name type="scientific">Globodera rostochiensis</name>
    <name type="common">Golden nematode worm</name>
    <name type="synonym">Heterodera rostochiensis</name>
    <dbReference type="NCBI Taxonomy" id="31243"/>
    <lineage>
        <taxon>Eukaryota</taxon>
        <taxon>Metazoa</taxon>
        <taxon>Ecdysozoa</taxon>
        <taxon>Nematoda</taxon>
        <taxon>Chromadorea</taxon>
        <taxon>Rhabditida</taxon>
        <taxon>Tylenchina</taxon>
        <taxon>Tylenchomorpha</taxon>
        <taxon>Tylenchoidea</taxon>
        <taxon>Heteroderidae</taxon>
        <taxon>Heteroderinae</taxon>
        <taxon>Globodera</taxon>
    </lineage>
</organism>
<protein>
    <submittedName>
        <fullName evidence="3">Uncharacterized protein</fullName>
    </submittedName>
</protein>
<keyword evidence="2" id="KW-1185">Reference proteome</keyword>
<feature type="transmembrane region" description="Helical" evidence="1">
    <location>
        <begin position="62"/>
        <end position="86"/>
    </location>
</feature>
<evidence type="ECO:0000313" key="3">
    <source>
        <dbReference type="WBParaSite" id="Gr19_v10_g6643.t1"/>
    </source>
</evidence>
<accession>A0A914I451</accession>
<proteinExistence type="predicted"/>
<evidence type="ECO:0000256" key="1">
    <source>
        <dbReference type="SAM" id="Phobius"/>
    </source>
</evidence>
<evidence type="ECO:0000313" key="2">
    <source>
        <dbReference type="Proteomes" id="UP000887572"/>
    </source>
</evidence>
<keyword evidence="1" id="KW-0812">Transmembrane</keyword>
<keyword evidence="1" id="KW-0472">Membrane</keyword>